<protein>
    <submittedName>
        <fullName evidence="1">Formylmethanofuran dehydrogenase subunit C</fullName>
    </submittedName>
</protein>
<dbReference type="GO" id="GO:0015948">
    <property type="term" value="P:methanogenesis"/>
    <property type="evidence" value="ECO:0007669"/>
    <property type="project" value="InterPro"/>
</dbReference>
<reference evidence="1 2" key="1">
    <citation type="submission" date="2016-05" db="EMBL/GenBank/DDBJ databases">
        <title>Genomic and physiological characterization of Planctopirus sp. isolated from fresh water lake.</title>
        <authorList>
            <person name="Subhash Y."/>
            <person name="Ramana C."/>
        </authorList>
    </citation>
    <scope>NUCLEOTIDE SEQUENCE [LARGE SCALE GENOMIC DNA]</scope>
    <source>
        <strain evidence="1 2">JC280</strain>
    </source>
</reference>
<dbReference type="Proteomes" id="UP000094828">
    <property type="component" value="Unassembled WGS sequence"/>
</dbReference>
<keyword evidence="2" id="KW-1185">Reference proteome</keyword>
<dbReference type="STRING" id="1841610.A6X21_22715"/>
<dbReference type="SUPFAM" id="SSF69336">
    <property type="entry name" value="Alpha subunit of glutamate synthase, C-terminal domain"/>
    <property type="match status" value="1"/>
</dbReference>
<dbReference type="InterPro" id="IPR036485">
    <property type="entry name" value="Glu_synth_asu_C_sf"/>
</dbReference>
<proteinExistence type="predicted"/>
<dbReference type="OrthoDB" id="269067at2"/>
<dbReference type="PANTHER" id="PTHR39673:SF5">
    <property type="entry name" value="TUNGSTEN-CONTAINING FORMYLMETHANOFURAN DEHYDROGENASE 2 SUBUNIT C"/>
    <property type="match status" value="1"/>
</dbReference>
<dbReference type="GO" id="GO:0018493">
    <property type="term" value="F:formylmethanofuran dehydrogenase activity"/>
    <property type="evidence" value="ECO:0007669"/>
    <property type="project" value="InterPro"/>
</dbReference>
<accession>A0A1C3ED76</accession>
<sequence length="314" mass="34013">MLPEITTPGVHVSIQQHSPRCFSMKLTLVQQPALALDFSRFFAEFRTGMSIADVMQLPVYEGNRRSTARDWLAFEEGNHDSIELKGDLSRCDGLGHQWSQGELVIHSHCGSFTGSEMSGGRMIIHGDCGNDCAAAMRGGQLFVLGNAGDRLGGPLYGAMAGMQGGEILVAGKTGRHTGQFMRRGLIAACGTIGAQAGHGAIAGTIATMKGFGQASGFELKRATLISMSPLPINASADATSAHPLNAAGSWRYAGLISSNYLNLLFRRLNRLYSQLDHQLAEQWSFHEQKPPMFDRYLGDQRSIGRGEWLIARQT</sequence>
<dbReference type="Gene3D" id="2.160.20.60">
    <property type="entry name" value="Glutamate synthase, alpha subunit, C-terminal domain"/>
    <property type="match status" value="1"/>
</dbReference>
<dbReference type="PANTHER" id="PTHR39673">
    <property type="entry name" value="TUNGSTEN FORMYLMETHANOFURAN DEHYDROGENASE, SUBUNIT C (FWDC)"/>
    <property type="match status" value="1"/>
</dbReference>
<organism evidence="1 2">
    <name type="scientific">Planctopirus hydrillae</name>
    <dbReference type="NCBI Taxonomy" id="1841610"/>
    <lineage>
        <taxon>Bacteria</taxon>
        <taxon>Pseudomonadati</taxon>
        <taxon>Planctomycetota</taxon>
        <taxon>Planctomycetia</taxon>
        <taxon>Planctomycetales</taxon>
        <taxon>Planctomycetaceae</taxon>
        <taxon>Planctopirus</taxon>
    </lineage>
</organism>
<dbReference type="NCBIfam" id="TIGR03122">
    <property type="entry name" value="one_C_dehyd_C"/>
    <property type="match status" value="1"/>
</dbReference>
<dbReference type="InterPro" id="IPR017550">
    <property type="entry name" value="Formylmethanofuran_DH_suC"/>
</dbReference>
<evidence type="ECO:0000313" key="2">
    <source>
        <dbReference type="Proteomes" id="UP000094828"/>
    </source>
</evidence>
<gene>
    <name evidence="1" type="ORF">A6X21_22715</name>
</gene>
<evidence type="ECO:0000313" key="1">
    <source>
        <dbReference type="EMBL" id="ODA31179.1"/>
    </source>
</evidence>
<dbReference type="EMBL" id="LYDR01000091">
    <property type="protein sequence ID" value="ODA31179.1"/>
    <property type="molecule type" value="Genomic_DNA"/>
</dbReference>
<comment type="caution">
    <text evidence="1">The sequence shown here is derived from an EMBL/GenBank/DDBJ whole genome shotgun (WGS) entry which is preliminary data.</text>
</comment>
<dbReference type="AlphaFoldDB" id="A0A1C3ED76"/>
<name>A0A1C3ED76_9PLAN</name>
<dbReference type="GO" id="GO:0046914">
    <property type="term" value="F:transition metal ion binding"/>
    <property type="evidence" value="ECO:0007669"/>
    <property type="project" value="InterPro"/>
</dbReference>